<comment type="caution">
    <text evidence="11">The sequence shown here is derived from an EMBL/GenBank/DDBJ whole genome shotgun (WGS) entry which is preliminary data.</text>
</comment>
<accession>A0A7I8V829</accession>
<dbReference type="Proteomes" id="UP000549394">
    <property type="component" value="Unassembled WGS sequence"/>
</dbReference>
<keyword evidence="6 8" id="KW-0472">Membrane</keyword>
<evidence type="ECO:0000313" key="12">
    <source>
        <dbReference type="Proteomes" id="UP000549394"/>
    </source>
</evidence>
<dbReference type="PANTHER" id="PTHR21016">
    <property type="entry name" value="BETA-AMYLOID BINDING PROTEIN-RELATED"/>
    <property type="match status" value="1"/>
</dbReference>
<evidence type="ECO:0000259" key="10">
    <source>
        <dbReference type="Pfam" id="PF05154"/>
    </source>
</evidence>
<sequence length="183" mass="20669">MIARMHLNVLTLLILSYLQLILGDNLTKLKCSSLRKGQYRCDEPLIDPERQAADNCNEETRTSRVWCYPVENILCDGKVHNGSTRGFQMTVPCKWTNGKRFDTALLFSIFLGMLGVDRFYLGYSAIGLIKLCTLGLMFVGHFVDVLLIALQVVKPADGSDYVIDYYGAALYQQSSNNYTYNIT</sequence>
<comment type="subcellular location">
    <subcellularLocation>
        <location evidence="1">Membrane</location>
        <topology evidence="1">Multi-pass membrane protein</topology>
    </subcellularLocation>
</comment>
<proteinExistence type="inferred from homology"/>
<dbReference type="GO" id="GO:0016020">
    <property type="term" value="C:membrane"/>
    <property type="evidence" value="ECO:0007669"/>
    <property type="project" value="UniProtKB-SubCell"/>
</dbReference>
<evidence type="ECO:0000256" key="8">
    <source>
        <dbReference type="SAM" id="Phobius"/>
    </source>
</evidence>
<dbReference type="PANTHER" id="PTHR21016:SF1">
    <property type="entry name" value="TM2 DOMAIN-CONTAINING PROTEIN 1"/>
    <property type="match status" value="1"/>
</dbReference>
<keyword evidence="3 8" id="KW-0812">Transmembrane</keyword>
<gene>
    <name evidence="11" type="ORF">DGYR_LOCUS721</name>
</gene>
<evidence type="ECO:0000313" key="11">
    <source>
        <dbReference type="EMBL" id="CAD5111425.1"/>
    </source>
</evidence>
<dbReference type="InterPro" id="IPR007829">
    <property type="entry name" value="TM2"/>
</dbReference>
<dbReference type="InterPro" id="IPR050932">
    <property type="entry name" value="TM2D1-3-like"/>
</dbReference>
<reference evidence="11 12" key="1">
    <citation type="submission" date="2020-08" db="EMBL/GenBank/DDBJ databases">
        <authorList>
            <person name="Hejnol A."/>
        </authorList>
    </citation>
    <scope>NUCLEOTIDE SEQUENCE [LARGE SCALE GENOMIC DNA]</scope>
</reference>
<organism evidence="11 12">
    <name type="scientific">Dimorphilus gyrociliatus</name>
    <dbReference type="NCBI Taxonomy" id="2664684"/>
    <lineage>
        <taxon>Eukaryota</taxon>
        <taxon>Metazoa</taxon>
        <taxon>Spiralia</taxon>
        <taxon>Lophotrochozoa</taxon>
        <taxon>Annelida</taxon>
        <taxon>Polychaeta</taxon>
        <taxon>Polychaeta incertae sedis</taxon>
        <taxon>Dinophilidae</taxon>
        <taxon>Dimorphilus</taxon>
    </lineage>
</organism>
<keyword evidence="12" id="KW-1185">Reference proteome</keyword>
<keyword evidence="7" id="KW-0325">Glycoprotein</keyword>
<name>A0A7I8V829_9ANNE</name>
<keyword evidence="4 9" id="KW-0732">Signal</keyword>
<feature type="chain" id="PRO_5029673226" evidence="9">
    <location>
        <begin position="24"/>
        <end position="183"/>
    </location>
</feature>
<keyword evidence="5 8" id="KW-1133">Transmembrane helix</keyword>
<evidence type="ECO:0000256" key="5">
    <source>
        <dbReference type="ARBA" id="ARBA00022989"/>
    </source>
</evidence>
<evidence type="ECO:0000256" key="6">
    <source>
        <dbReference type="ARBA" id="ARBA00023136"/>
    </source>
</evidence>
<feature type="domain" description="TM2" evidence="10">
    <location>
        <begin position="98"/>
        <end position="145"/>
    </location>
</feature>
<evidence type="ECO:0000256" key="2">
    <source>
        <dbReference type="ARBA" id="ARBA00008284"/>
    </source>
</evidence>
<protein>
    <submittedName>
        <fullName evidence="11">DgyrCDS733</fullName>
    </submittedName>
</protein>
<dbReference type="Pfam" id="PF05154">
    <property type="entry name" value="TM2"/>
    <property type="match status" value="1"/>
</dbReference>
<evidence type="ECO:0000256" key="1">
    <source>
        <dbReference type="ARBA" id="ARBA00004141"/>
    </source>
</evidence>
<evidence type="ECO:0000256" key="9">
    <source>
        <dbReference type="SAM" id="SignalP"/>
    </source>
</evidence>
<dbReference type="EMBL" id="CAJFCJ010000001">
    <property type="protein sequence ID" value="CAD5111425.1"/>
    <property type="molecule type" value="Genomic_DNA"/>
</dbReference>
<feature type="transmembrane region" description="Helical" evidence="8">
    <location>
        <begin position="128"/>
        <end position="150"/>
    </location>
</feature>
<evidence type="ECO:0000256" key="3">
    <source>
        <dbReference type="ARBA" id="ARBA00022692"/>
    </source>
</evidence>
<dbReference type="AlphaFoldDB" id="A0A7I8V829"/>
<evidence type="ECO:0000256" key="7">
    <source>
        <dbReference type="ARBA" id="ARBA00023180"/>
    </source>
</evidence>
<evidence type="ECO:0000256" key="4">
    <source>
        <dbReference type="ARBA" id="ARBA00022729"/>
    </source>
</evidence>
<feature type="signal peptide" evidence="9">
    <location>
        <begin position="1"/>
        <end position="23"/>
    </location>
</feature>
<comment type="similarity">
    <text evidence="2">Belongs to the TM2 family.</text>
</comment>
<dbReference type="OrthoDB" id="5804096at2759"/>
<feature type="transmembrane region" description="Helical" evidence="8">
    <location>
        <begin position="104"/>
        <end position="121"/>
    </location>
</feature>